<sequence length="163" mass="17242">MSPGNRPDALTRGCLLLAAALPWYAVASGVYGLYFYVLLLVPMAGGILEGSAQEVVTGVLFGFTVAAALPLALLLLLAMPAGLLWAAFRHPPRGLAGRVGRVGCVASMAFGATYAVLIVLGYVIDLAQNGTIFQWWPGWVHGAVLLAGLAATGRVWRWLHRLN</sequence>
<feature type="transmembrane region" description="Helical" evidence="1">
    <location>
        <begin position="136"/>
        <end position="156"/>
    </location>
</feature>
<name>A0A0G8ATE9_9SYNE</name>
<accession>A0A0G8ATE9</accession>
<keyword evidence="1" id="KW-0472">Membrane</keyword>
<feature type="transmembrane region" description="Helical" evidence="1">
    <location>
        <begin position="15"/>
        <end position="39"/>
    </location>
</feature>
<keyword evidence="1" id="KW-1133">Transmembrane helix</keyword>
<proteinExistence type="predicted"/>
<evidence type="ECO:0000313" key="3">
    <source>
        <dbReference type="Proteomes" id="UP000035037"/>
    </source>
</evidence>
<feature type="transmembrane region" description="Helical" evidence="1">
    <location>
        <begin position="99"/>
        <end position="124"/>
    </location>
</feature>
<gene>
    <name evidence="2" type="ORF">TQ37_07525</name>
</gene>
<keyword evidence="1" id="KW-0812">Transmembrane</keyword>
<dbReference type="EMBL" id="JYFQ01000149">
    <property type="protein sequence ID" value="KKZ11221.1"/>
    <property type="molecule type" value="Genomic_DNA"/>
</dbReference>
<dbReference type="AlphaFoldDB" id="A0A0G8ATE9"/>
<protein>
    <submittedName>
        <fullName evidence="2">Uncharacterized protein</fullName>
    </submittedName>
</protein>
<comment type="caution">
    <text evidence="2">The sequence shown here is derived from an EMBL/GenBank/DDBJ whole genome shotgun (WGS) entry which is preliminary data.</text>
</comment>
<feature type="transmembrane region" description="Helical" evidence="1">
    <location>
        <begin position="59"/>
        <end position="87"/>
    </location>
</feature>
<dbReference type="PATRIC" id="fig|1608419.3.peg.633"/>
<organism evidence="2 3">
    <name type="scientific">Candidatus Synechococcus spongiarum 15L</name>
    <dbReference type="NCBI Taxonomy" id="1608419"/>
    <lineage>
        <taxon>Bacteria</taxon>
        <taxon>Bacillati</taxon>
        <taxon>Cyanobacteriota</taxon>
        <taxon>Cyanophyceae</taxon>
        <taxon>Synechococcales</taxon>
        <taxon>Synechococcaceae</taxon>
        <taxon>Synechococcus</taxon>
    </lineage>
</organism>
<reference evidence="2 3" key="1">
    <citation type="submission" date="2015-02" db="EMBL/GenBank/DDBJ databases">
        <authorList>
            <person name="Slaby B."/>
            <person name="Hentschel U."/>
        </authorList>
    </citation>
    <scope>NUCLEOTIDE SEQUENCE [LARGE SCALE GENOMIC DNA]</scope>
    <source>
        <strain evidence="2">15L</strain>
    </source>
</reference>
<reference evidence="2 3" key="2">
    <citation type="submission" date="2015-05" db="EMBL/GenBank/DDBJ databases">
        <title>Lifestyle Evolution in Cyanobacterial Symbionts of Sponges.</title>
        <authorList>
            <person name="Burgsdorf I."/>
            <person name="Slaby B.M."/>
            <person name="Handley K.M."/>
            <person name="Haber M."/>
            <person name="Blom J."/>
            <person name="Marshall C.W."/>
            <person name="Gilbert J.A."/>
            <person name="Hentschel U."/>
            <person name="Steindler L."/>
        </authorList>
    </citation>
    <scope>NUCLEOTIDE SEQUENCE [LARGE SCALE GENOMIC DNA]</scope>
    <source>
        <strain evidence="2">15L</strain>
    </source>
</reference>
<evidence type="ECO:0000256" key="1">
    <source>
        <dbReference type="SAM" id="Phobius"/>
    </source>
</evidence>
<evidence type="ECO:0000313" key="2">
    <source>
        <dbReference type="EMBL" id="KKZ11221.1"/>
    </source>
</evidence>
<dbReference type="Proteomes" id="UP000035037">
    <property type="component" value="Unassembled WGS sequence"/>
</dbReference>